<dbReference type="AlphaFoldDB" id="A0A2G9GPV1"/>
<comment type="caution">
    <text evidence="1">The sequence shown here is derived from an EMBL/GenBank/DDBJ whole genome shotgun (WGS) entry which is preliminary data.</text>
</comment>
<accession>A0A2G9GPV1</accession>
<proteinExistence type="predicted"/>
<dbReference type="EMBL" id="NKXS01004241">
    <property type="protein sequence ID" value="PIN07030.1"/>
    <property type="molecule type" value="Genomic_DNA"/>
</dbReference>
<sequence length="84" mass="9400">MYIYKPQPILSSLSTKSFPPQNTNLLHSPSPSVLYKPPYVLAKCTKSKLRCFHKLMAKNSISKSLIKLGQIPEFCFLSVSLPSS</sequence>
<gene>
    <name evidence="1" type="ORF">CDL12_20406</name>
</gene>
<reference evidence="2" key="1">
    <citation type="journal article" date="2018" name="Gigascience">
        <title>Genome assembly of the Pink Ipe (Handroanthus impetiginosus, Bignoniaceae), a highly valued, ecologically keystone Neotropical timber forest tree.</title>
        <authorList>
            <person name="Silva-Junior O.B."/>
            <person name="Grattapaglia D."/>
            <person name="Novaes E."/>
            <person name="Collevatti R.G."/>
        </authorList>
    </citation>
    <scope>NUCLEOTIDE SEQUENCE [LARGE SCALE GENOMIC DNA]</scope>
    <source>
        <strain evidence="2">cv. UFG-1</strain>
    </source>
</reference>
<name>A0A2G9GPV1_9LAMI</name>
<evidence type="ECO:0000313" key="2">
    <source>
        <dbReference type="Proteomes" id="UP000231279"/>
    </source>
</evidence>
<dbReference type="Proteomes" id="UP000231279">
    <property type="component" value="Unassembled WGS sequence"/>
</dbReference>
<keyword evidence="2" id="KW-1185">Reference proteome</keyword>
<organism evidence="1 2">
    <name type="scientific">Handroanthus impetiginosus</name>
    <dbReference type="NCBI Taxonomy" id="429701"/>
    <lineage>
        <taxon>Eukaryota</taxon>
        <taxon>Viridiplantae</taxon>
        <taxon>Streptophyta</taxon>
        <taxon>Embryophyta</taxon>
        <taxon>Tracheophyta</taxon>
        <taxon>Spermatophyta</taxon>
        <taxon>Magnoliopsida</taxon>
        <taxon>eudicotyledons</taxon>
        <taxon>Gunneridae</taxon>
        <taxon>Pentapetalae</taxon>
        <taxon>asterids</taxon>
        <taxon>lamiids</taxon>
        <taxon>Lamiales</taxon>
        <taxon>Bignoniaceae</taxon>
        <taxon>Crescentiina</taxon>
        <taxon>Tabebuia alliance</taxon>
        <taxon>Handroanthus</taxon>
    </lineage>
</organism>
<protein>
    <submittedName>
        <fullName evidence="1">Uncharacterized protein</fullName>
    </submittedName>
</protein>
<evidence type="ECO:0000313" key="1">
    <source>
        <dbReference type="EMBL" id="PIN07030.1"/>
    </source>
</evidence>